<feature type="domain" description="vWA-MoxR associated protein N-terminal HTH" evidence="1">
    <location>
        <begin position="1"/>
        <end position="86"/>
    </location>
</feature>
<dbReference type="Pfam" id="PF26355">
    <property type="entry name" value="HTH_VMAP-M9"/>
    <property type="match status" value="1"/>
</dbReference>
<proteinExistence type="predicted"/>
<evidence type="ECO:0000259" key="1">
    <source>
        <dbReference type="Pfam" id="PF26355"/>
    </source>
</evidence>
<dbReference type="AlphaFoldDB" id="A0A6J4URH9"/>
<sequence>MTFEEALQWVDKQVFAKTGRHLSEAEQVILHAAWEDIDYEAAAANSGYGSDHLHRNVGRLLWATLRAVLATGERITKKRFRSVVERAIAEEAQALAHHGGRRVADDFPHAITVAGCPDANGNKFACLLGRITCWSTGRHR</sequence>
<protein>
    <recommendedName>
        <fullName evidence="1">vWA-MoxR associated protein N-terminal HTH domain-containing protein</fullName>
    </recommendedName>
</protein>
<name>A0A6J4URH9_9CYAN</name>
<evidence type="ECO:0000313" key="2">
    <source>
        <dbReference type="EMBL" id="CAA9556048.1"/>
    </source>
</evidence>
<dbReference type="InterPro" id="IPR058651">
    <property type="entry name" value="HTH_VMAP-M9"/>
</dbReference>
<accession>A0A6J4URH9</accession>
<organism evidence="2">
    <name type="scientific">uncultured Synechococcales cyanobacterium</name>
    <dbReference type="NCBI Taxonomy" id="1936017"/>
    <lineage>
        <taxon>Bacteria</taxon>
        <taxon>Bacillati</taxon>
        <taxon>Cyanobacteriota</taxon>
        <taxon>Cyanophyceae</taxon>
        <taxon>Synechococcales</taxon>
        <taxon>environmental samples</taxon>
    </lineage>
</organism>
<gene>
    <name evidence="2" type="ORF">AVDCRST_MAG81-207</name>
</gene>
<dbReference type="EMBL" id="CADCWO010000020">
    <property type="protein sequence ID" value="CAA9556048.1"/>
    <property type="molecule type" value="Genomic_DNA"/>
</dbReference>
<reference evidence="2" key="1">
    <citation type="submission" date="2020-02" db="EMBL/GenBank/DDBJ databases">
        <authorList>
            <person name="Meier V. D."/>
        </authorList>
    </citation>
    <scope>NUCLEOTIDE SEQUENCE</scope>
    <source>
        <strain evidence="2">AVDCRST_MAG81</strain>
    </source>
</reference>